<dbReference type="GO" id="GO:0003746">
    <property type="term" value="F:translation elongation factor activity"/>
    <property type="evidence" value="ECO:0007669"/>
    <property type="project" value="UniProtKB-KW"/>
</dbReference>
<dbReference type="InterPro" id="IPR027094">
    <property type="entry name" value="Mitofusin_fam"/>
</dbReference>
<organism evidence="8 9">
    <name type="scientific">Spironucleus salmonicida</name>
    <dbReference type="NCBI Taxonomy" id="348837"/>
    <lineage>
        <taxon>Eukaryota</taxon>
        <taxon>Metamonada</taxon>
        <taxon>Diplomonadida</taxon>
        <taxon>Hexamitidae</taxon>
        <taxon>Hexamitinae</taxon>
        <taxon>Spironucleus</taxon>
    </lineage>
</organism>
<dbReference type="GeneID" id="94299141"/>
<keyword evidence="6" id="KW-1133">Transmembrane helix</keyword>
<gene>
    <name evidence="8" type="ORF">SS50377_25118</name>
</gene>
<dbReference type="EMBL" id="AUWU02000005">
    <property type="protein sequence ID" value="KAH0573003.1"/>
    <property type="molecule type" value="Genomic_DNA"/>
</dbReference>
<sequence length="447" mass="51192">MIISIIQVILYNKNDILMHQEYYIIKLIKNLTSIIMPFDDIPSIQTTIAAISDNYKNYIIPYHIDLQLNPPPMPNRRFTILILGNQNAGKSSFINNCIGQKLLKTGHGATTNHISIIIPGASRQTLSLNQAQNLVPFTNLPPQSTVEIFDGYKKNDQDLQNSQFLSQVSAIFEVENQPKSISPFIFIDTPGFVEKTDFQPLKQLIKQVDLILLFVESSKFQLTNQTIELINHIVNKNIDMKIILSKIDLVGSKFEYVQNVVSCSQMIQRCIQFKEFDIYPITLPKFSSAKSKVQSELNGSGMSLEKLEAPFIVSNFDCLKDFEDEMENQIIIQFRNLLDRFKIDCKNLNRSIKDYEQTCKQIKKFTIKMWSLRVFLICSLIGIVMIKFNKNTQIFSNLVIINIISLIASLFIWKKPLVGMQKIGEMESLVDGNLMQCVKKLEAVQIE</sequence>
<dbReference type="KEGG" id="ssao:94299141"/>
<dbReference type="PANTHER" id="PTHR10465">
    <property type="entry name" value="TRANSMEMBRANE GTPASE FZO1"/>
    <property type="match status" value="1"/>
</dbReference>
<dbReference type="Proteomes" id="UP000018208">
    <property type="component" value="Unassembled WGS sequence"/>
</dbReference>
<dbReference type="Pfam" id="PF00350">
    <property type="entry name" value="Dynamin_N"/>
    <property type="match status" value="1"/>
</dbReference>
<evidence type="ECO:0000256" key="5">
    <source>
        <dbReference type="ARBA" id="ARBA00023136"/>
    </source>
</evidence>
<accession>A0A9P8LRG2</accession>
<comment type="subcellular location">
    <subcellularLocation>
        <location evidence="1">Membrane</location>
    </subcellularLocation>
</comment>
<keyword evidence="8" id="KW-0648">Protein biosynthesis</keyword>
<dbReference type="SUPFAM" id="SSF52540">
    <property type="entry name" value="P-loop containing nucleoside triphosphate hydrolases"/>
    <property type="match status" value="1"/>
</dbReference>
<evidence type="ECO:0000256" key="2">
    <source>
        <dbReference type="ARBA" id="ARBA00022741"/>
    </source>
</evidence>
<comment type="caution">
    <text evidence="8">The sequence shown here is derived from an EMBL/GenBank/DDBJ whole genome shotgun (WGS) entry which is preliminary data.</text>
</comment>
<evidence type="ECO:0000259" key="7">
    <source>
        <dbReference type="Pfam" id="PF00350"/>
    </source>
</evidence>
<name>A0A9P8LRG2_9EUKA</name>
<keyword evidence="5 6" id="KW-0472">Membrane</keyword>
<keyword evidence="3" id="KW-0378">Hydrolase</keyword>
<dbReference type="RefSeq" id="XP_067763776.1">
    <property type="nucleotide sequence ID" value="XM_067908955.1"/>
</dbReference>
<dbReference type="GO" id="GO:0005525">
    <property type="term" value="F:GTP binding"/>
    <property type="evidence" value="ECO:0007669"/>
    <property type="project" value="UniProtKB-KW"/>
</dbReference>
<keyword evidence="2" id="KW-0547">Nucleotide-binding</keyword>
<dbReference type="Gene3D" id="3.40.50.300">
    <property type="entry name" value="P-loop containing nucleotide triphosphate hydrolases"/>
    <property type="match status" value="1"/>
</dbReference>
<dbReference type="AlphaFoldDB" id="A0A9P8LRG2"/>
<dbReference type="InterPro" id="IPR045063">
    <property type="entry name" value="Dynamin_N"/>
</dbReference>
<evidence type="ECO:0000256" key="4">
    <source>
        <dbReference type="ARBA" id="ARBA00023134"/>
    </source>
</evidence>
<dbReference type="PANTHER" id="PTHR10465:SF0">
    <property type="entry name" value="SARCALUMENIN"/>
    <property type="match status" value="1"/>
</dbReference>
<proteinExistence type="predicted"/>
<dbReference type="InterPro" id="IPR027417">
    <property type="entry name" value="P-loop_NTPase"/>
</dbReference>
<reference evidence="8 9" key="1">
    <citation type="journal article" date="2014" name="PLoS Genet.">
        <title>The Genome of Spironucleus salmonicida Highlights a Fish Pathogen Adapted to Fluctuating Environments.</title>
        <authorList>
            <person name="Xu F."/>
            <person name="Jerlstrom-Hultqvist J."/>
            <person name="Einarsson E."/>
            <person name="Astvaldsson A."/>
            <person name="Svard S.G."/>
            <person name="Andersson J.O."/>
        </authorList>
    </citation>
    <scope>NUCLEOTIDE SEQUENCE [LARGE SCALE GENOMIC DNA]</scope>
    <source>
        <strain evidence="8 9">ATCC 50377</strain>
    </source>
</reference>
<feature type="transmembrane region" description="Helical" evidence="6">
    <location>
        <begin position="394"/>
        <end position="413"/>
    </location>
</feature>
<evidence type="ECO:0000256" key="6">
    <source>
        <dbReference type="SAM" id="Phobius"/>
    </source>
</evidence>
<feature type="transmembrane region" description="Helical" evidence="6">
    <location>
        <begin position="370"/>
        <end position="388"/>
    </location>
</feature>
<dbReference type="GO" id="GO:0003924">
    <property type="term" value="F:GTPase activity"/>
    <property type="evidence" value="ECO:0007669"/>
    <property type="project" value="InterPro"/>
</dbReference>
<evidence type="ECO:0000313" key="8">
    <source>
        <dbReference type="EMBL" id="KAH0573003.1"/>
    </source>
</evidence>
<dbReference type="OrthoDB" id="1716625at2759"/>
<dbReference type="GO" id="GO:0005741">
    <property type="term" value="C:mitochondrial outer membrane"/>
    <property type="evidence" value="ECO:0007669"/>
    <property type="project" value="TreeGrafter"/>
</dbReference>
<feature type="domain" description="Dynamin N-terminal" evidence="7">
    <location>
        <begin position="80"/>
        <end position="244"/>
    </location>
</feature>
<keyword evidence="6 8" id="KW-0812">Transmembrane</keyword>
<evidence type="ECO:0000256" key="1">
    <source>
        <dbReference type="ARBA" id="ARBA00004370"/>
    </source>
</evidence>
<keyword evidence="8" id="KW-0251">Elongation factor</keyword>
<dbReference type="GO" id="GO:0051646">
    <property type="term" value="P:mitochondrion localization"/>
    <property type="evidence" value="ECO:0007669"/>
    <property type="project" value="TreeGrafter"/>
</dbReference>
<dbReference type="GO" id="GO:0008053">
    <property type="term" value="P:mitochondrial fusion"/>
    <property type="evidence" value="ECO:0007669"/>
    <property type="project" value="TreeGrafter"/>
</dbReference>
<keyword evidence="9" id="KW-1185">Reference proteome</keyword>
<keyword evidence="4" id="KW-0342">GTP-binding</keyword>
<evidence type="ECO:0000313" key="9">
    <source>
        <dbReference type="Proteomes" id="UP000018208"/>
    </source>
</evidence>
<protein>
    <submittedName>
        <fullName evidence="8">Elongation factor Tu GTP binding and transmembrane domain-containing protein</fullName>
    </submittedName>
</protein>
<evidence type="ECO:0000256" key="3">
    <source>
        <dbReference type="ARBA" id="ARBA00022801"/>
    </source>
</evidence>